<proteinExistence type="predicted"/>
<protein>
    <submittedName>
        <fullName evidence="2">Uncharacterized protein</fullName>
    </submittedName>
</protein>
<evidence type="ECO:0000313" key="2">
    <source>
        <dbReference type="EMBL" id="CAG2248911.1"/>
    </source>
</evidence>
<accession>A0A8S3UXC9</accession>
<sequence length="157" mass="17987">METGLTHSNTFSEKEEQEHRQHGKVGYKNRTRYSSKTMSHFEIMESCDRLSKPEEETGYTIRGPTAHDHVCKEHSLMPAKAKFTGDKKMKSKDIQSLVDRLSNISGVRCSNQPDIRPVRGVVTGNSWSRYGRKWTKSSKNSFDDLARKVYNVLSGKF</sequence>
<name>A0A8S3UXC9_MYTED</name>
<feature type="region of interest" description="Disordered" evidence="1">
    <location>
        <begin position="1"/>
        <end position="26"/>
    </location>
</feature>
<dbReference type="EMBL" id="CAJPWZ010002951">
    <property type="protein sequence ID" value="CAG2248911.1"/>
    <property type="molecule type" value="Genomic_DNA"/>
</dbReference>
<keyword evidence="3" id="KW-1185">Reference proteome</keyword>
<comment type="caution">
    <text evidence="2">The sequence shown here is derived from an EMBL/GenBank/DDBJ whole genome shotgun (WGS) entry which is preliminary data.</text>
</comment>
<feature type="compositionally biased region" description="Polar residues" evidence="1">
    <location>
        <begin position="1"/>
        <end position="11"/>
    </location>
</feature>
<gene>
    <name evidence="2" type="ORF">MEDL_60704</name>
</gene>
<evidence type="ECO:0000256" key="1">
    <source>
        <dbReference type="SAM" id="MobiDB-lite"/>
    </source>
</evidence>
<organism evidence="2 3">
    <name type="scientific">Mytilus edulis</name>
    <name type="common">Blue mussel</name>
    <dbReference type="NCBI Taxonomy" id="6550"/>
    <lineage>
        <taxon>Eukaryota</taxon>
        <taxon>Metazoa</taxon>
        <taxon>Spiralia</taxon>
        <taxon>Lophotrochozoa</taxon>
        <taxon>Mollusca</taxon>
        <taxon>Bivalvia</taxon>
        <taxon>Autobranchia</taxon>
        <taxon>Pteriomorphia</taxon>
        <taxon>Mytilida</taxon>
        <taxon>Mytiloidea</taxon>
        <taxon>Mytilidae</taxon>
        <taxon>Mytilinae</taxon>
        <taxon>Mytilus</taxon>
    </lineage>
</organism>
<evidence type="ECO:0000313" key="3">
    <source>
        <dbReference type="Proteomes" id="UP000683360"/>
    </source>
</evidence>
<dbReference type="AlphaFoldDB" id="A0A8S3UXC9"/>
<reference evidence="2" key="1">
    <citation type="submission" date="2021-03" db="EMBL/GenBank/DDBJ databases">
        <authorList>
            <person name="Bekaert M."/>
        </authorList>
    </citation>
    <scope>NUCLEOTIDE SEQUENCE</scope>
</reference>
<dbReference type="Proteomes" id="UP000683360">
    <property type="component" value="Unassembled WGS sequence"/>
</dbReference>